<dbReference type="EMBL" id="BK002559">
    <property type="protein sequence ID" value="DAA04065.1"/>
    <property type="molecule type" value="Genomic_DNA"/>
</dbReference>
<proteinExistence type="predicted"/>
<evidence type="ECO:0000313" key="2">
    <source>
        <dbReference type="EMBL" id="DAA04065.1"/>
    </source>
</evidence>
<organism evidence="2">
    <name type="scientific">Drosophila melanogaster</name>
    <name type="common">Fruit fly</name>
    <dbReference type="NCBI Taxonomy" id="7227"/>
    <lineage>
        <taxon>Eukaryota</taxon>
        <taxon>Metazoa</taxon>
        <taxon>Ecdysozoa</taxon>
        <taxon>Arthropoda</taxon>
        <taxon>Hexapoda</taxon>
        <taxon>Insecta</taxon>
        <taxon>Pterygota</taxon>
        <taxon>Neoptera</taxon>
        <taxon>Endopterygota</taxon>
        <taxon>Diptera</taxon>
        <taxon>Brachycera</taxon>
        <taxon>Muscomorpha</taxon>
        <taxon>Ephydroidea</taxon>
        <taxon>Drosophilidae</taxon>
        <taxon>Drosophila</taxon>
        <taxon>Sophophora</taxon>
    </lineage>
</organism>
<protein>
    <submittedName>
        <fullName evidence="2">HDC13887</fullName>
    </submittedName>
</protein>
<accession>Q6IK07</accession>
<gene>
    <name evidence="2" type="ORF">HDC13887</name>
</gene>
<sequence>MTLAAASIAAEERKPAVTAATPKSPGASAIHRSRRTSPAAQSSFSRPHCRWAAARLRVASAAARPRLIGHSFIVSGAGLIASVQFVCAAAAGGGADSPQREVLAQQVGLWPDTCDRPFCLTESKGLCKLKNRRAGIQIHTKNLIARWGRQSWPRVNSKLRLRVAAKGSLRLKRLITLAHFQTSRHPDIQTCGLTGL</sequence>
<dbReference type="AlphaFoldDB" id="Q6IK07"/>
<feature type="region of interest" description="Disordered" evidence="1">
    <location>
        <begin position="14"/>
        <end position="43"/>
    </location>
</feature>
<name>Q6IK07_DROME</name>
<reference evidence="2" key="1">
    <citation type="journal article" date="2003" name="Genome Biol.">
        <title>An integrated gene annotation and transcriptional profiling approach towards the full gene content of the Drosophila genome.</title>
        <authorList>
            <person name="Hild M."/>
            <person name="Beckmann B."/>
            <person name="Haas S.A."/>
            <person name="Koch B."/>
            <person name="Solovyev V."/>
            <person name="Busold C."/>
            <person name="Fellenberg K."/>
            <person name="Boutros M."/>
            <person name="Vingron M."/>
            <person name="Sauer F."/>
            <person name="Hoheisel J.D."/>
            <person name="Paro R."/>
        </authorList>
    </citation>
    <scope>NUCLEOTIDE SEQUENCE</scope>
</reference>
<evidence type="ECO:0000256" key="1">
    <source>
        <dbReference type="SAM" id="MobiDB-lite"/>
    </source>
</evidence>